<evidence type="ECO:0000256" key="7">
    <source>
        <dbReference type="ARBA" id="ARBA00047899"/>
    </source>
</evidence>
<protein>
    <recommendedName>
        <fullName evidence="1">non-specific serine/threonine protein kinase</fullName>
        <ecNumber evidence="1">2.7.11.1</ecNumber>
    </recommendedName>
</protein>
<dbReference type="GO" id="GO:0004674">
    <property type="term" value="F:protein serine/threonine kinase activity"/>
    <property type="evidence" value="ECO:0007669"/>
    <property type="project" value="UniProtKB-KW"/>
</dbReference>
<keyword evidence="3" id="KW-0808">Transferase</keyword>
<keyword evidence="6 9" id="KW-0067">ATP-binding</keyword>
<dbReference type="Gene3D" id="3.30.200.20">
    <property type="entry name" value="Phosphorylase Kinase, domain 1"/>
    <property type="match status" value="1"/>
</dbReference>
<dbReference type="InterPro" id="IPR008271">
    <property type="entry name" value="Ser/Thr_kinase_AS"/>
</dbReference>
<keyword evidence="2 10" id="KW-0723">Serine/threonine-protein kinase</keyword>
<comment type="catalytic activity">
    <reaction evidence="8">
        <text>L-seryl-[protein] + ATP = O-phospho-L-seryl-[protein] + ADP + H(+)</text>
        <dbReference type="Rhea" id="RHEA:17989"/>
        <dbReference type="Rhea" id="RHEA-COMP:9863"/>
        <dbReference type="Rhea" id="RHEA-COMP:11604"/>
        <dbReference type="ChEBI" id="CHEBI:15378"/>
        <dbReference type="ChEBI" id="CHEBI:29999"/>
        <dbReference type="ChEBI" id="CHEBI:30616"/>
        <dbReference type="ChEBI" id="CHEBI:83421"/>
        <dbReference type="ChEBI" id="CHEBI:456216"/>
        <dbReference type="EC" id="2.7.11.1"/>
    </reaction>
</comment>
<dbReference type="FunFam" id="1.10.510.10:FF:001023">
    <property type="entry name" value="Os07g0541700 protein"/>
    <property type="match status" value="1"/>
</dbReference>
<dbReference type="Pfam" id="PF00069">
    <property type="entry name" value="Pkinase"/>
    <property type="match status" value="1"/>
</dbReference>
<dbReference type="SMART" id="SM00220">
    <property type="entry name" value="S_TKc"/>
    <property type="match status" value="1"/>
</dbReference>
<accession>A0A9R1BTV0</accession>
<dbReference type="GO" id="GO:0005524">
    <property type="term" value="F:ATP binding"/>
    <property type="evidence" value="ECO:0007669"/>
    <property type="project" value="UniProtKB-UniRule"/>
</dbReference>
<keyword evidence="4 9" id="KW-0547">Nucleotide-binding</keyword>
<name>A0A9R1BTV0_TRITD</name>
<feature type="binding site" evidence="9">
    <location>
        <position position="63"/>
    </location>
    <ligand>
        <name>ATP</name>
        <dbReference type="ChEBI" id="CHEBI:30616"/>
    </ligand>
</feature>
<evidence type="ECO:0000259" key="11">
    <source>
        <dbReference type="PROSITE" id="PS50011"/>
    </source>
</evidence>
<dbReference type="PROSITE" id="PS00108">
    <property type="entry name" value="PROTEIN_KINASE_ST"/>
    <property type="match status" value="1"/>
</dbReference>
<dbReference type="Gramene" id="TRITD7Av1G264160.1">
    <property type="protein sequence ID" value="TRITD7Av1G264160.1"/>
    <property type="gene ID" value="TRITD7Av1G264160"/>
</dbReference>
<dbReference type="SUPFAM" id="SSF56112">
    <property type="entry name" value="Protein kinase-like (PK-like)"/>
    <property type="match status" value="1"/>
</dbReference>
<dbReference type="PROSITE" id="PS50011">
    <property type="entry name" value="PROTEIN_KINASE_DOM"/>
    <property type="match status" value="1"/>
</dbReference>
<dbReference type="EMBL" id="LT934123">
    <property type="protein sequence ID" value="VAI80850.1"/>
    <property type="molecule type" value="Genomic_DNA"/>
</dbReference>
<dbReference type="OMA" id="RNNTHAY"/>
<dbReference type="EC" id="2.7.11.1" evidence="1"/>
<dbReference type="PANTHER" id="PTHR45707:SF81">
    <property type="entry name" value="PROTEIN KINASE DOMAIN-CONTAINING PROTEIN"/>
    <property type="match status" value="1"/>
</dbReference>
<dbReference type="PROSITE" id="PS00107">
    <property type="entry name" value="PROTEIN_KINASE_ATP"/>
    <property type="match status" value="1"/>
</dbReference>
<evidence type="ECO:0000256" key="8">
    <source>
        <dbReference type="ARBA" id="ARBA00048679"/>
    </source>
</evidence>
<proteinExistence type="inferred from homology"/>
<reference evidence="12 13" key="1">
    <citation type="submission" date="2017-09" db="EMBL/GenBank/DDBJ databases">
        <authorList>
            <consortium name="International Durum Wheat Genome Sequencing Consortium (IDWGSC)"/>
            <person name="Milanesi L."/>
        </authorList>
    </citation>
    <scope>NUCLEOTIDE SEQUENCE [LARGE SCALE GENOMIC DNA]</scope>
    <source>
        <strain evidence="13">cv. Svevo</strain>
    </source>
</reference>
<evidence type="ECO:0000256" key="6">
    <source>
        <dbReference type="ARBA" id="ARBA00022840"/>
    </source>
</evidence>
<dbReference type="PANTHER" id="PTHR45707">
    <property type="entry name" value="C2 CALCIUM/LIPID-BINDING PLANT PHOSPHORIBOSYLTRANSFERASE FAMILY PROTEIN"/>
    <property type="match status" value="1"/>
</dbReference>
<evidence type="ECO:0000256" key="4">
    <source>
        <dbReference type="ARBA" id="ARBA00022741"/>
    </source>
</evidence>
<dbReference type="InterPro" id="IPR011009">
    <property type="entry name" value="Kinase-like_dom_sf"/>
</dbReference>
<keyword evidence="5" id="KW-0418">Kinase</keyword>
<gene>
    <name evidence="12" type="ORF">TRITD_7Av1G264160</name>
</gene>
<dbReference type="InterPro" id="IPR000719">
    <property type="entry name" value="Prot_kinase_dom"/>
</dbReference>
<evidence type="ECO:0000256" key="10">
    <source>
        <dbReference type="RuleBase" id="RU000304"/>
    </source>
</evidence>
<evidence type="ECO:0000256" key="1">
    <source>
        <dbReference type="ARBA" id="ARBA00012513"/>
    </source>
</evidence>
<evidence type="ECO:0000313" key="12">
    <source>
        <dbReference type="EMBL" id="VAI80850.1"/>
    </source>
</evidence>
<comment type="similarity">
    <text evidence="10">Belongs to the protein kinase superfamily.</text>
</comment>
<comment type="catalytic activity">
    <reaction evidence="7">
        <text>L-threonyl-[protein] + ATP = O-phospho-L-threonyl-[protein] + ADP + H(+)</text>
        <dbReference type="Rhea" id="RHEA:46608"/>
        <dbReference type="Rhea" id="RHEA-COMP:11060"/>
        <dbReference type="Rhea" id="RHEA-COMP:11605"/>
        <dbReference type="ChEBI" id="CHEBI:15378"/>
        <dbReference type="ChEBI" id="CHEBI:30013"/>
        <dbReference type="ChEBI" id="CHEBI:30616"/>
        <dbReference type="ChEBI" id="CHEBI:61977"/>
        <dbReference type="ChEBI" id="CHEBI:456216"/>
        <dbReference type="EC" id="2.7.11.1"/>
    </reaction>
</comment>
<keyword evidence="13" id="KW-1185">Reference proteome</keyword>
<evidence type="ECO:0000256" key="2">
    <source>
        <dbReference type="ARBA" id="ARBA00022527"/>
    </source>
</evidence>
<sequence>MASAHGELEKRLQDPNAPPMSLPLDFLKDITCDFSNESVLGEGGFGVVYKGVLQSGKIIAVKKLFEIRLKEETFQNEVSSLMGIKHQNVLLFVGYCAESKWEAIEQPSGSGKHIFAEMPNRLLCFEYASNKSLDKHISDESLGIEWNTRYEIIKGVCSGMHFLHDECHIVHLDLKPENILLDSTMTPKIADFGISRIFGEQQSRLVTDNRAGTWLAMGLAPIVFFFSSSTSRL</sequence>
<feature type="domain" description="Protein kinase" evidence="11">
    <location>
        <begin position="34"/>
        <end position="233"/>
    </location>
</feature>
<dbReference type="InterPro" id="IPR017441">
    <property type="entry name" value="Protein_kinase_ATP_BS"/>
</dbReference>
<evidence type="ECO:0000256" key="5">
    <source>
        <dbReference type="ARBA" id="ARBA00022777"/>
    </source>
</evidence>
<dbReference type="AlphaFoldDB" id="A0A9R1BTV0"/>
<evidence type="ECO:0000256" key="9">
    <source>
        <dbReference type="PROSITE-ProRule" id="PRU10141"/>
    </source>
</evidence>
<organism evidence="12 13">
    <name type="scientific">Triticum turgidum subsp. durum</name>
    <name type="common">Durum wheat</name>
    <name type="synonym">Triticum durum</name>
    <dbReference type="NCBI Taxonomy" id="4567"/>
    <lineage>
        <taxon>Eukaryota</taxon>
        <taxon>Viridiplantae</taxon>
        <taxon>Streptophyta</taxon>
        <taxon>Embryophyta</taxon>
        <taxon>Tracheophyta</taxon>
        <taxon>Spermatophyta</taxon>
        <taxon>Magnoliopsida</taxon>
        <taxon>Liliopsida</taxon>
        <taxon>Poales</taxon>
        <taxon>Poaceae</taxon>
        <taxon>BOP clade</taxon>
        <taxon>Pooideae</taxon>
        <taxon>Triticodae</taxon>
        <taxon>Triticeae</taxon>
        <taxon>Triticinae</taxon>
        <taxon>Triticum</taxon>
    </lineage>
</organism>
<evidence type="ECO:0000313" key="13">
    <source>
        <dbReference type="Proteomes" id="UP000324705"/>
    </source>
</evidence>
<dbReference type="Gene3D" id="1.10.510.10">
    <property type="entry name" value="Transferase(Phosphotransferase) domain 1"/>
    <property type="match status" value="1"/>
</dbReference>
<dbReference type="Proteomes" id="UP000324705">
    <property type="component" value="Chromosome 7A"/>
</dbReference>
<evidence type="ECO:0000256" key="3">
    <source>
        <dbReference type="ARBA" id="ARBA00022679"/>
    </source>
</evidence>